<dbReference type="eggNOG" id="ENOG502ZTW7">
    <property type="taxonomic scope" value="Bacteria"/>
</dbReference>
<keyword evidence="3" id="KW-1185">Reference proteome</keyword>
<dbReference type="KEGG" id="rpm:RSPPHO_02574"/>
<feature type="region of interest" description="Disordered" evidence="1">
    <location>
        <begin position="1"/>
        <end position="32"/>
    </location>
</feature>
<organism evidence="2 3">
    <name type="scientific">Pararhodospirillum photometricum DSM 122</name>
    <dbReference type="NCBI Taxonomy" id="1150469"/>
    <lineage>
        <taxon>Bacteria</taxon>
        <taxon>Pseudomonadati</taxon>
        <taxon>Pseudomonadota</taxon>
        <taxon>Alphaproteobacteria</taxon>
        <taxon>Rhodospirillales</taxon>
        <taxon>Rhodospirillaceae</taxon>
        <taxon>Pararhodospirillum</taxon>
    </lineage>
</organism>
<accession>H6SMR5</accession>
<evidence type="ECO:0000256" key="1">
    <source>
        <dbReference type="SAM" id="MobiDB-lite"/>
    </source>
</evidence>
<protein>
    <submittedName>
        <fullName evidence="2">Uncharacterized protein</fullName>
    </submittedName>
</protein>
<reference evidence="2 3" key="1">
    <citation type="submission" date="2012-02" db="EMBL/GenBank/DDBJ databases">
        <title>Shotgun genome sequence of Phaeospirillum photometricum DSM 122.</title>
        <authorList>
            <person name="Duquesne K."/>
            <person name="Sturgis J."/>
        </authorList>
    </citation>
    <scope>NUCLEOTIDE SEQUENCE [LARGE SCALE GENOMIC DNA]</scope>
    <source>
        <strain evidence="3">DSM122</strain>
    </source>
</reference>
<dbReference type="Proteomes" id="UP000033220">
    <property type="component" value="Chromosome DSM 122"/>
</dbReference>
<dbReference type="PATRIC" id="fig|1150469.3.peg.2928"/>
<gene>
    <name evidence="2" type="ORF">RSPPHO_02574</name>
</gene>
<dbReference type="STRING" id="1150469.RSPPHO_02574"/>
<dbReference type="HOGENOM" id="CLU_1342374_0_0_5"/>
<name>H6SMR5_PARPM</name>
<evidence type="ECO:0000313" key="2">
    <source>
        <dbReference type="EMBL" id="CCG09200.1"/>
    </source>
</evidence>
<sequence length="204" mass="21861">MAPWRWKPTISSSRPDFGARERRTPPGRPFADGGLIMTSPRAVVLLSCLLAFAAPDLALAEGGGGGAKATGSGDRREKMAKRPRDEADLTGGEMIQLEPMWVPVMNRGRGPVFYGITVQLTPQPDKIPDACYKTPWVTEALVLYFHDHPLPGMTQATLESAPLARALKGVVEAVAPGLFKAVHLIEGSSDKINENDADLSLSCG</sequence>
<dbReference type="AlphaFoldDB" id="H6SMR5"/>
<feature type="compositionally biased region" description="Basic and acidic residues" evidence="1">
    <location>
        <begin position="73"/>
        <end position="86"/>
    </location>
</feature>
<feature type="region of interest" description="Disordered" evidence="1">
    <location>
        <begin position="62"/>
        <end position="86"/>
    </location>
</feature>
<proteinExistence type="predicted"/>
<dbReference type="EMBL" id="HE663493">
    <property type="protein sequence ID" value="CCG09200.1"/>
    <property type="molecule type" value="Genomic_DNA"/>
</dbReference>
<evidence type="ECO:0000313" key="3">
    <source>
        <dbReference type="Proteomes" id="UP000033220"/>
    </source>
</evidence>